<dbReference type="PRINTS" id="PR00080">
    <property type="entry name" value="SDRFAMILY"/>
</dbReference>
<dbReference type="PRINTS" id="PR00081">
    <property type="entry name" value="GDHRDH"/>
</dbReference>
<dbReference type="GO" id="GO:0004806">
    <property type="term" value="F:triacylglycerol lipase activity"/>
    <property type="evidence" value="ECO:0007669"/>
    <property type="project" value="TreeGrafter"/>
</dbReference>
<organism evidence="4 5">
    <name type="scientific">Claviceps africana</name>
    <dbReference type="NCBI Taxonomy" id="83212"/>
    <lineage>
        <taxon>Eukaryota</taxon>
        <taxon>Fungi</taxon>
        <taxon>Dikarya</taxon>
        <taxon>Ascomycota</taxon>
        <taxon>Pezizomycotina</taxon>
        <taxon>Sordariomycetes</taxon>
        <taxon>Hypocreomycetidae</taxon>
        <taxon>Hypocreales</taxon>
        <taxon>Clavicipitaceae</taxon>
        <taxon>Claviceps</taxon>
    </lineage>
</organism>
<dbReference type="EMBL" id="SRPY01000075">
    <property type="protein sequence ID" value="KAG5929170.1"/>
    <property type="molecule type" value="Genomic_DNA"/>
</dbReference>
<dbReference type="InterPro" id="IPR036291">
    <property type="entry name" value="NAD(P)-bd_dom_sf"/>
</dbReference>
<evidence type="ECO:0000256" key="3">
    <source>
        <dbReference type="RuleBase" id="RU000363"/>
    </source>
</evidence>
<comment type="similarity">
    <text evidence="1 3">Belongs to the short-chain dehydrogenases/reductases (SDR) family.</text>
</comment>
<evidence type="ECO:0000256" key="2">
    <source>
        <dbReference type="ARBA" id="ARBA00023002"/>
    </source>
</evidence>
<dbReference type="SUPFAM" id="SSF51735">
    <property type="entry name" value="NAD(P)-binding Rossmann-fold domains"/>
    <property type="match status" value="1"/>
</dbReference>
<evidence type="ECO:0000313" key="5">
    <source>
        <dbReference type="Proteomes" id="UP000811619"/>
    </source>
</evidence>
<protein>
    <submittedName>
        <fullName evidence="4">Uncharacterized protein</fullName>
    </submittedName>
</protein>
<comment type="caution">
    <text evidence="4">The sequence shown here is derived from an EMBL/GenBank/DDBJ whole genome shotgun (WGS) entry which is preliminary data.</text>
</comment>
<dbReference type="GO" id="GO:0019433">
    <property type="term" value="P:triglyceride catabolic process"/>
    <property type="evidence" value="ECO:0007669"/>
    <property type="project" value="TreeGrafter"/>
</dbReference>
<dbReference type="GO" id="GO:0000140">
    <property type="term" value="F:acylglycerone-phosphate reductase (NADP+) activity"/>
    <property type="evidence" value="ECO:0007669"/>
    <property type="project" value="TreeGrafter"/>
</dbReference>
<evidence type="ECO:0000256" key="1">
    <source>
        <dbReference type="ARBA" id="ARBA00006484"/>
    </source>
</evidence>
<dbReference type="PANTHER" id="PTHR44169">
    <property type="entry name" value="NADPH-DEPENDENT 1-ACYLDIHYDROXYACETONE PHOSPHATE REDUCTASE"/>
    <property type="match status" value="1"/>
</dbReference>
<proteinExistence type="inferred from homology"/>
<keyword evidence="5" id="KW-1185">Reference proteome</keyword>
<dbReference type="OrthoDB" id="2102561at2759"/>
<reference evidence="4" key="1">
    <citation type="journal article" date="2020" name="bioRxiv">
        <title>Whole genome comparisons of ergot fungi reveals the divergence and evolution of species within the genus Claviceps are the result of varying mechanisms driving genome evolution and host range expansion.</title>
        <authorList>
            <person name="Wyka S.A."/>
            <person name="Mondo S.J."/>
            <person name="Liu M."/>
            <person name="Dettman J."/>
            <person name="Nalam V."/>
            <person name="Broders K.D."/>
        </authorList>
    </citation>
    <scope>NUCLEOTIDE SEQUENCE</scope>
    <source>
        <strain evidence="4">CCC 489</strain>
    </source>
</reference>
<dbReference type="AlphaFoldDB" id="A0A8K0NNP8"/>
<evidence type="ECO:0000313" key="4">
    <source>
        <dbReference type="EMBL" id="KAG5929170.1"/>
    </source>
</evidence>
<dbReference type="InterPro" id="IPR002347">
    <property type="entry name" value="SDR_fam"/>
</dbReference>
<dbReference type="PANTHER" id="PTHR44169:SF6">
    <property type="entry name" value="NADPH-DEPENDENT 1-ACYLDIHYDROXYACETONE PHOSPHATE REDUCTASE"/>
    <property type="match status" value="1"/>
</dbReference>
<dbReference type="GO" id="GO:0005811">
    <property type="term" value="C:lipid droplet"/>
    <property type="evidence" value="ECO:0007669"/>
    <property type="project" value="TreeGrafter"/>
</dbReference>
<dbReference type="Gene3D" id="3.40.50.720">
    <property type="entry name" value="NAD(P)-binding Rossmann-like Domain"/>
    <property type="match status" value="1"/>
</dbReference>
<sequence length="328" mass="36920">MPRHFYIRRSNIETIILTARNHLASFMPIHDDTDHDAKNRSHHRRRCTPGGIGYALAREFHAKGHVVIATARRDEIVSLLRDDGMMALSLDVTDQDSITSCVDQVTRITGGGLDMLVNNAGLSHTIPAIDVDLADARHTFETNFFAVVAMVKAFSRLLIRSRGHIVNMSSLASVFPYVYGSVFCATKGALNSYSRTLRQELKPFGVRVTVVMAGMVRSQTNKTYRELPADSAYAVVQDLFRRKLTYSEENSRMTPDEFARRLVGRLLPGEGGRAWGRICWFASPPDWIWVGGWAGVVRLLRCFGERLLDVVAYRKFGMDVLEERLKDA</sequence>
<name>A0A8K0NNP8_9HYPO</name>
<gene>
    <name evidence="4" type="ORF">E4U42_006898</name>
</gene>
<accession>A0A8K0NNP8</accession>
<dbReference type="Proteomes" id="UP000811619">
    <property type="component" value="Unassembled WGS sequence"/>
</dbReference>
<dbReference type="Pfam" id="PF00106">
    <property type="entry name" value="adh_short"/>
    <property type="match status" value="1"/>
</dbReference>
<dbReference type="GO" id="GO:0005783">
    <property type="term" value="C:endoplasmic reticulum"/>
    <property type="evidence" value="ECO:0007669"/>
    <property type="project" value="TreeGrafter"/>
</dbReference>
<keyword evidence="2" id="KW-0560">Oxidoreductase</keyword>
<dbReference type="GO" id="GO:0006654">
    <property type="term" value="P:phosphatidic acid biosynthetic process"/>
    <property type="evidence" value="ECO:0007669"/>
    <property type="project" value="TreeGrafter"/>
</dbReference>